<dbReference type="GeneID" id="111498829"/>
<sequence>MDGGLYKIATALISLFAITFLLLLAQILFFFSRTRHHPTPTQPKQNCIYLFCWRTKTRIEPTEIASKVHDDSATAETAAVDQELEKWRVLCGPSRALFTIVEEEEEREGVESCECDPKPDFDTTPFYTPCGSPPFFTPSPTHDAADFPVQKDSPDGDRTASFLAIEITH</sequence>
<evidence type="ECO:0000313" key="3">
    <source>
        <dbReference type="Proteomes" id="UP000504608"/>
    </source>
</evidence>
<evidence type="ECO:0000313" key="4">
    <source>
        <dbReference type="RefSeq" id="XP_023005969.1"/>
    </source>
</evidence>
<dbReference type="RefSeq" id="XP_023005969.1">
    <property type="nucleotide sequence ID" value="XM_023150201.1"/>
</dbReference>
<evidence type="ECO:0000256" key="1">
    <source>
        <dbReference type="SAM" id="MobiDB-lite"/>
    </source>
</evidence>
<dbReference type="Proteomes" id="UP000504608">
    <property type="component" value="Unplaced"/>
</dbReference>
<name>A0A6J1L0U5_CUCMA</name>
<evidence type="ECO:0000256" key="2">
    <source>
        <dbReference type="SAM" id="Phobius"/>
    </source>
</evidence>
<dbReference type="KEGG" id="cmax:111498829"/>
<keyword evidence="2" id="KW-0812">Transmembrane</keyword>
<protein>
    <submittedName>
        <fullName evidence="4">Uncharacterized protein LOC111498829</fullName>
    </submittedName>
</protein>
<keyword evidence="2" id="KW-1133">Transmembrane helix</keyword>
<dbReference type="InterPro" id="IPR045884">
    <property type="entry name" value="At5g59350-like"/>
</dbReference>
<dbReference type="AlphaFoldDB" id="A0A6J1L0U5"/>
<dbReference type="PANTHER" id="PTHR34054">
    <property type="entry name" value="EXPRESSED PROTEIN"/>
    <property type="match status" value="1"/>
</dbReference>
<dbReference type="OrthoDB" id="784633at2759"/>
<organism evidence="3 4">
    <name type="scientific">Cucurbita maxima</name>
    <name type="common">Pumpkin</name>
    <name type="synonym">Winter squash</name>
    <dbReference type="NCBI Taxonomy" id="3661"/>
    <lineage>
        <taxon>Eukaryota</taxon>
        <taxon>Viridiplantae</taxon>
        <taxon>Streptophyta</taxon>
        <taxon>Embryophyta</taxon>
        <taxon>Tracheophyta</taxon>
        <taxon>Spermatophyta</taxon>
        <taxon>Magnoliopsida</taxon>
        <taxon>eudicotyledons</taxon>
        <taxon>Gunneridae</taxon>
        <taxon>Pentapetalae</taxon>
        <taxon>rosids</taxon>
        <taxon>fabids</taxon>
        <taxon>Cucurbitales</taxon>
        <taxon>Cucurbitaceae</taxon>
        <taxon>Cucurbiteae</taxon>
        <taxon>Cucurbita</taxon>
    </lineage>
</organism>
<keyword evidence="3" id="KW-1185">Reference proteome</keyword>
<dbReference type="PANTHER" id="PTHR34054:SF4">
    <property type="entry name" value="PROTEIN, PUTATIVE-RELATED"/>
    <property type="match status" value="1"/>
</dbReference>
<feature type="region of interest" description="Disordered" evidence="1">
    <location>
        <begin position="138"/>
        <end position="157"/>
    </location>
</feature>
<reference evidence="4" key="1">
    <citation type="submission" date="2025-08" db="UniProtKB">
        <authorList>
            <consortium name="RefSeq"/>
        </authorList>
    </citation>
    <scope>IDENTIFICATION</scope>
    <source>
        <tissue evidence="4">Young leaves</tissue>
    </source>
</reference>
<proteinExistence type="predicted"/>
<keyword evidence="2" id="KW-0472">Membrane</keyword>
<accession>A0A6J1L0U5</accession>
<gene>
    <name evidence="4" type="primary">LOC111498829</name>
</gene>
<feature type="transmembrane region" description="Helical" evidence="2">
    <location>
        <begin position="6"/>
        <end position="31"/>
    </location>
</feature>